<sequence>MILRDNELFYQLLRLSLGLSQEFPDGVNADDWRWLYQMAVRQSLVGVCYQGVCQLSGKQQLPVDIAMQWTCEAETIKGLNELLYQEAARLTREFSEKGRQTAILKGQANARLYPEKYARQPGDIDIWVEGGRESVLALIDGEAIVAYHHAHLPKNEKGVEVEIHFRPSSGHFSPITNRRLQQWLEQEIQHTELSPEGFYVPSVRFALVMQLAHIQRHFLGEGVGLRQVCDYYWLLQNATDDDRQCVSAQLRRLGLLHAAGALMWVLAEVLHLPKEQMLCKPGSYRGEWMLREIMAGGNFGRYAKRTQLGVWRRVAQSKRRRLQLMRFNASEILWQELFYWKRIVRTLHIRIRLRSISLRDYPECV</sequence>
<dbReference type="EMBL" id="BPTT01000001">
    <property type="protein sequence ID" value="GJG34545.1"/>
    <property type="molecule type" value="Genomic_DNA"/>
</dbReference>
<protein>
    <recommendedName>
        <fullName evidence="3">Nucleotidyltransferase family protein</fullName>
    </recommendedName>
</protein>
<evidence type="ECO:0008006" key="3">
    <source>
        <dbReference type="Google" id="ProtNLM"/>
    </source>
</evidence>
<reference evidence="1" key="1">
    <citation type="submission" date="2021-08" db="EMBL/GenBank/DDBJ databases">
        <title>Prevotella lacticifex sp. nov., isolated from rumen of cow.</title>
        <authorList>
            <person name="Shinkai T."/>
            <person name="Ikeyama N."/>
            <person name="Kumagai M."/>
            <person name="Ohmori H."/>
            <person name="Sakamoto M."/>
            <person name="Ohkuma M."/>
            <person name="Mitsumori M."/>
        </authorList>
    </citation>
    <scope>NUCLEOTIDE SEQUENCE</scope>
    <source>
        <strain evidence="1">JCM 8259</strain>
    </source>
</reference>
<gene>
    <name evidence="1" type="ORF">PRMUPPPA20_26540</name>
</gene>
<dbReference type="RefSeq" id="WP_013063163.1">
    <property type="nucleotide sequence ID" value="NZ_BPTT01000001.1"/>
</dbReference>
<evidence type="ECO:0000313" key="1">
    <source>
        <dbReference type="EMBL" id="GJG34545.1"/>
    </source>
</evidence>
<dbReference type="Pfam" id="PF14907">
    <property type="entry name" value="NTP_transf_5"/>
    <property type="match status" value="1"/>
</dbReference>
<dbReference type="Proteomes" id="UP000887097">
    <property type="component" value="Unassembled WGS sequence"/>
</dbReference>
<dbReference type="OMA" id="HLCDWAC"/>
<comment type="caution">
    <text evidence="1">The sequence shown here is derived from an EMBL/GenBank/DDBJ whole genome shotgun (WGS) entry which is preliminary data.</text>
</comment>
<dbReference type="InterPro" id="IPR039498">
    <property type="entry name" value="NTP_transf_5"/>
</dbReference>
<proteinExistence type="predicted"/>
<organism evidence="1 2">
    <name type="scientific">Xylanibacter ruminicola</name>
    <name type="common">Prevotella ruminicola</name>
    <dbReference type="NCBI Taxonomy" id="839"/>
    <lineage>
        <taxon>Bacteria</taxon>
        <taxon>Pseudomonadati</taxon>
        <taxon>Bacteroidota</taxon>
        <taxon>Bacteroidia</taxon>
        <taxon>Bacteroidales</taxon>
        <taxon>Prevotellaceae</taxon>
        <taxon>Xylanibacter</taxon>
    </lineage>
</organism>
<dbReference type="AlphaFoldDB" id="A0AA37I2W4"/>
<dbReference type="GeneID" id="31501669"/>
<accession>A0AA37I2W4</accession>
<name>A0AA37I2W4_XYLRU</name>
<evidence type="ECO:0000313" key="2">
    <source>
        <dbReference type="Proteomes" id="UP000887097"/>
    </source>
</evidence>